<dbReference type="InterPro" id="IPR029000">
    <property type="entry name" value="Cyclophilin-like_dom_sf"/>
</dbReference>
<evidence type="ECO:0000256" key="3">
    <source>
        <dbReference type="ARBA" id="ARBA00022840"/>
    </source>
</evidence>
<gene>
    <name evidence="5" type="ORF">EDC27_0253</name>
</gene>
<keyword evidence="6" id="KW-1185">Reference proteome</keyword>
<dbReference type="AlphaFoldDB" id="A0A3N1VPN8"/>
<dbReference type="PANTHER" id="PTHR34698:SF2">
    <property type="entry name" value="5-OXOPROLINASE SUBUNIT B"/>
    <property type="match status" value="1"/>
</dbReference>
<dbReference type="RefSeq" id="WP_211334731.1">
    <property type="nucleotide sequence ID" value="NZ_RJVA01000009.1"/>
</dbReference>
<dbReference type="Gene3D" id="3.30.1360.40">
    <property type="match status" value="1"/>
</dbReference>
<keyword evidence="3" id="KW-0067">ATP-binding</keyword>
<keyword evidence="1" id="KW-0547">Nucleotide-binding</keyword>
<keyword evidence="2" id="KW-0378">Hydrolase</keyword>
<protein>
    <submittedName>
        <fullName evidence="5">KipI family sensor histidine kinase inhibitor</fullName>
    </submittedName>
</protein>
<evidence type="ECO:0000313" key="6">
    <source>
        <dbReference type="Proteomes" id="UP000276223"/>
    </source>
</evidence>
<dbReference type="SUPFAM" id="SSF50891">
    <property type="entry name" value="Cyclophilin-like"/>
    <property type="match status" value="1"/>
</dbReference>
<dbReference type="InterPro" id="IPR010016">
    <property type="entry name" value="PxpB"/>
</dbReference>
<reference evidence="5 6" key="1">
    <citation type="submission" date="2018-11" db="EMBL/GenBank/DDBJ databases">
        <title>Genomic Encyclopedia of Type Strains, Phase IV (KMG-IV): sequencing the most valuable type-strain genomes for metagenomic binning, comparative biology and taxonomic classification.</title>
        <authorList>
            <person name="Goeker M."/>
        </authorList>
    </citation>
    <scope>NUCLEOTIDE SEQUENCE [LARGE SCALE GENOMIC DNA]</scope>
    <source>
        <strain evidence="5 6">DSM 22027</strain>
    </source>
</reference>
<dbReference type="NCBIfam" id="TIGR00370">
    <property type="entry name" value="5-oxoprolinase subunit PxpB"/>
    <property type="match status" value="1"/>
</dbReference>
<organism evidence="5 6">
    <name type="scientific">Desulfosoma caldarium</name>
    <dbReference type="NCBI Taxonomy" id="610254"/>
    <lineage>
        <taxon>Bacteria</taxon>
        <taxon>Pseudomonadati</taxon>
        <taxon>Thermodesulfobacteriota</taxon>
        <taxon>Syntrophobacteria</taxon>
        <taxon>Syntrophobacterales</taxon>
        <taxon>Syntrophobacteraceae</taxon>
        <taxon>Desulfosoma</taxon>
    </lineage>
</organism>
<dbReference type="InterPro" id="IPR003833">
    <property type="entry name" value="CT_C_D"/>
</dbReference>
<dbReference type="Pfam" id="PF02682">
    <property type="entry name" value="CT_C_D"/>
    <property type="match status" value="1"/>
</dbReference>
<evidence type="ECO:0000256" key="1">
    <source>
        <dbReference type="ARBA" id="ARBA00022741"/>
    </source>
</evidence>
<proteinExistence type="predicted"/>
<feature type="domain" description="Carboxyltransferase" evidence="4">
    <location>
        <begin position="5"/>
        <end position="206"/>
    </location>
</feature>
<dbReference type="SUPFAM" id="SSF160467">
    <property type="entry name" value="PH0987 N-terminal domain-like"/>
    <property type="match status" value="1"/>
</dbReference>
<dbReference type="EMBL" id="RJVA01000009">
    <property type="protein sequence ID" value="ROR02998.1"/>
    <property type="molecule type" value="Genomic_DNA"/>
</dbReference>
<comment type="caution">
    <text evidence="5">The sequence shown here is derived from an EMBL/GenBank/DDBJ whole genome shotgun (WGS) entry which is preliminary data.</text>
</comment>
<dbReference type="Proteomes" id="UP000276223">
    <property type="component" value="Unassembled WGS sequence"/>
</dbReference>
<evidence type="ECO:0000313" key="5">
    <source>
        <dbReference type="EMBL" id="ROR02998.1"/>
    </source>
</evidence>
<accession>A0A3N1VPN8</accession>
<evidence type="ECO:0000259" key="4">
    <source>
        <dbReference type="SMART" id="SM00796"/>
    </source>
</evidence>
<dbReference type="GO" id="GO:0005524">
    <property type="term" value="F:ATP binding"/>
    <property type="evidence" value="ECO:0007669"/>
    <property type="project" value="UniProtKB-KW"/>
</dbReference>
<sequence length="227" mass="25115">MSLFPRFRHCGETALSVELGEGIDMDVNRRVHALHGALKRRPLAGILSMNPTYRSLFIHYDPALCSFERLMLTVQELLEEGGDAGNDLASCVDIPVCYGGELGPDLPDVAAFHGLTEDEVVRRHTAATYHVYMIGFTPGFPYLGGLDGRIATPRKKTPRPKVPAGSVGIAEKQTGIYPIESPGGWQIIGRTPLKLFDVHRDPPFLVEAGMQVRFYAISREEYEDLAY</sequence>
<name>A0A3N1VPN8_9BACT</name>
<dbReference type="SMART" id="SM00796">
    <property type="entry name" value="AHS1"/>
    <property type="match status" value="1"/>
</dbReference>
<dbReference type="Gene3D" id="2.40.100.10">
    <property type="entry name" value="Cyclophilin-like"/>
    <property type="match status" value="1"/>
</dbReference>
<dbReference type="GO" id="GO:0016787">
    <property type="term" value="F:hydrolase activity"/>
    <property type="evidence" value="ECO:0007669"/>
    <property type="project" value="UniProtKB-KW"/>
</dbReference>
<dbReference type="PANTHER" id="PTHR34698">
    <property type="entry name" value="5-OXOPROLINASE SUBUNIT B"/>
    <property type="match status" value="1"/>
</dbReference>
<evidence type="ECO:0000256" key="2">
    <source>
        <dbReference type="ARBA" id="ARBA00022801"/>
    </source>
</evidence>